<evidence type="ECO:0000313" key="2">
    <source>
        <dbReference type="EMBL" id="GAH48604.1"/>
    </source>
</evidence>
<dbReference type="AlphaFoldDB" id="X1H433"/>
<keyword evidence="1" id="KW-0812">Transmembrane</keyword>
<name>X1H433_9ZZZZ</name>
<organism evidence="2">
    <name type="scientific">marine sediment metagenome</name>
    <dbReference type="NCBI Taxonomy" id="412755"/>
    <lineage>
        <taxon>unclassified sequences</taxon>
        <taxon>metagenomes</taxon>
        <taxon>ecological metagenomes</taxon>
    </lineage>
</organism>
<accession>X1H433</accession>
<comment type="caution">
    <text evidence="2">The sequence shown here is derived from an EMBL/GenBank/DDBJ whole genome shotgun (WGS) entry which is preliminary data.</text>
</comment>
<keyword evidence="1" id="KW-0472">Membrane</keyword>
<dbReference type="EMBL" id="BARU01023013">
    <property type="protein sequence ID" value="GAH48604.1"/>
    <property type="molecule type" value="Genomic_DNA"/>
</dbReference>
<feature type="transmembrane region" description="Helical" evidence="1">
    <location>
        <begin position="6"/>
        <end position="34"/>
    </location>
</feature>
<protein>
    <submittedName>
        <fullName evidence="2">Uncharacterized protein</fullName>
    </submittedName>
</protein>
<sequence>MKAIELLWFISIIPVIYFSIECKVIWFILMWIFFPFVYMELEYRLET</sequence>
<evidence type="ECO:0000256" key="1">
    <source>
        <dbReference type="SAM" id="Phobius"/>
    </source>
</evidence>
<reference evidence="2" key="1">
    <citation type="journal article" date="2014" name="Front. Microbiol.">
        <title>High frequency of phylogenetically diverse reductive dehalogenase-homologous genes in deep subseafloor sedimentary metagenomes.</title>
        <authorList>
            <person name="Kawai M."/>
            <person name="Futagami T."/>
            <person name="Toyoda A."/>
            <person name="Takaki Y."/>
            <person name="Nishi S."/>
            <person name="Hori S."/>
            <person name="Arai W."/>
            <person name="Tsubouchi T."/>
            <person name="Morono Y."/>
            <person name="Uchiyama I."/>
            <person name="Ito T."/>
            <person name="Fujiyama A."/>
            <person name="Inagaki F."/>
            <person name="Takami H."/>
        </authorList>
    </citation>
    <scope>NUCLEOTIDE SEQUENCE</scope>
    <source>
        <strain evidence="2">Expedition CK06-06</strain>
    </source>
</reference>
<keyword evidence="1" id="KW-1133">Transmembrane helix</keyword>
<gene>
    <name evidence="2" type="ORF">S03H2_37388</name>
</gene>
<proteinExistence type="predicted"/>